<evidence type="ECO:0000313" key="3">
    <source>
        <dbReference type="Proteomes" id="UP000593571"/>
    </source>
</evidence>
<dbReference type="EMBL" id="JACASE010000007">
    <property type="protein sequence ID" value="KAF6446468.1"/>
    <property type="molecule type" value="Genomic_DNA"/>
</dbReference>
<dbReference type="GO" id="GO:0032259">
    <property type="term" value="P:methylation"/>
    <property type="evidence" value="ECO:0007669"/>
    <property type="project" value="UniProtKB-KW"/>
</dbReference>
<comment type="caution">
    <text evidence="2">The sequence shown here is derived from an EMBL/GenBank/DDBJ whole genome shotgun (WGS) entry which is preliminary data.</text>
</comment>
<keyword evidence="3" id="KW-1185">Reference proteome</keyword>
<accession>A0A7J8FFJ4</accession>
<protein>
    <submittedName>
        <fullName evidence="2">DNA methyltransferase 3 alpha</fullName>
    </submittedName>
</protein>
<proteinExistence type="predicted"/>
<organism evidence="2 3">
    <name type="scientific">Rousettus aegyptiacus</name>
    <name type="common">Egyptian fruit bat</name>
    <name type="synonym">Pteropus aegyptiacus</name>
    <dbReference type="NCBI Taxonomy" id="9407"/>
    <lineage>
        <taxon>Eukaryota</taxon>
        <taxon>Metazoa</taxon>
        <taxon>Chordata</taxon>
        <taxon>Craniata</taxon>
        <taxon>Vertebrata</taxon>
        <taxon>Euteleostomi</taxon>
        <taxon>Mammalia</taxon>
        <taxon>Eutheria</taxon>
        <taxon>Laurasiatheria</taxon>
        <taxon>Chiroptera</taxon>
        <taxon>Yinpterochiroptera</taxon>
        <taxon>Pteropodoidea</taxon>
        <taxon>Pteropodidae</taxon>
        <taxon>Rousettinae</taxon>
        <taxon>Rousettus</taxon>
    </lineage>
</organism>
<sequence length="224" mass="23354">MHPLHQPKSPERAQPRSPRSRRLLMNARESGWCTRCGRSAGTSRTFASLVGASMSPWNTLSSSEECAKTARTASWSVHTSTTTTAISPTAPSAAGAARCSCVGTTTAAGAFAWSVWISWWGQGLPRQPSRKTPGTATCVGTRAPTGCCGGGTTGPLGSRCSSPITTTRNSTLQRFTRLSQLRRGSPSGCCLYLMGSLQVRVAQVPRGAGILVLGLGAVLVAVCV</sequence>
<keyword evidence="2" id="KW-0808">Transferase</keyword>
<dbReference type="Proteomes" id="UP000593571">
    <property type="component" value="Unassembled WGS sequence"/>
</dbReference>
<reference evidence="2 3" key="1">
    <citation type="journal article" date="2020" name="Nature">
        <title>Six reference-quality genomes reveal evolution of bat adaptations.</title>
        <authorList>
            <person name="Jebb D."/>
            <person name="Huang Z."/>
            <person name="Pippel M."/>
            <person name="Hughes G.M."/>
            <person name="Lavrichenko K."/>
            <person name="Devanna P."/>
            <person name="Winkler S."/>
            <person name="Jermiin L.S."/>
            <person name="Skirmuntt E.C."/>
            <person name="Katzourakis A."/>
            <person name="Burkitt-Gray L."/>
            <person name="Ray D.A."/>
            <person name="Sullivan K.A.M."/>
            <person name="Roscito J.G."/>
            <person name="Kirilenko B.M."/>
            <person name="Davalos L.M."/>
            <person name="Corthals A.P."/>
            <person name="Power M.L."/>
            <person name="Jones G."/>
            <person name="Ransome R.D."/>
            <person name="Dechmann D.K.N."/>
            <person name="Locatelli A.G."/>
            <person name="Puechmaille S.J."/>
            <person name="Fedrigo O."/>
            <person name="Jarvis E.D."/>
            <person name="Hiller M."/>
            <person name="Vernes S.C."/>
            <person name="Myers E.W."/>
            <person name="Teeling E.C."/>
        </authorList>
    </citation>
    <scope>NUCLEOTIDE SEQUENCE [LARGE SCALE GENOMIC DNA]</scope>
    <source>
        <strain evidence="2">MRouAeg1</strain>
        <tissue evidence="2">Muscle</tissue>
    </source>
</reference>
<gene>
    <name evidence="2" type="ORF">HJG63_004041</name>
</gene>
<dbReference type="GO" id="GO:0008168">
    <property type="term" value="F:methyltransferase activity"/>
    <property type="evidence" value="ECO:0007669"/>
    <property type="project" value="UniProtKB-KW"/>
</dbReference>
<evidence type="ECO:0000256" key="1">
    <source>
        <dbReference type="SAM" id="MobiDB-lite"/>
    </source>
</evidence>
<evidence type="ECO:0000313" key="2">
    <source>
        <dbReference type="EMBL" id="KAF6446468.1"/>
    </source>
</evidence>
<keyword evidence="2" id="KW-0489">Methyltransferase</keyword>
<name>A0A7J8FFJ4_ROUAE</name>
<feature type="region of interest" description="Disordered" evidence="1">
    <location>
        <begin position="1"/>
        <end position="21"/>
    </location>
</feature>
<dbReference type="AlphaFoldDB" id="A0A7J8FFJ4"/>